<dbReference type="InParanoid" id="B7FS34"/>
<dbReference type="InterPro" id="IPR003593">
    <property type="entry name" value="AAA+_ATPase"/>
</dbReference>
<name>B7FS34_PHATC</name>
<dbReference type="Gene3D" id="3.40.50.300">
    <property type="entry name" value="P-loop containing nucleotide triphosphate hydrolases"/>
    <property type="match status" value="1"/>
</dbReference>
<accession>B7FS34</accession>
<dbReference type="Pfam" id="PF01061">
    <property type="entry name" value="ABC2_membrane"/>
    <property type="match status" value="1"/>
</dbReference>
<evidence type="ECO:0000256" key="2">
    <source>
        <dbReference type="ARBA" id="ARBA00022448"/>
    </source>
</evidence>
<dbReference type="AlphaFoldDB" id="B7FS34"/>
<dbReference type="SUPFAM" id="SSF52540">
    <property type="entry name" value="P-loop containing nucleoside triphosphate hydrolases"/>
    <property type="match status" value="1"/>
</dbReference>
<dbReference type="PANTHER" id="PTHR48041">
    <property type="entry name" value="ABC TRANSPORTER G FAMILY MEMBER 28"/>
    <property type="match status" value="1"/>
</dbReference>
<keyword evidence="4" id="KW-0547">Nucleotide-binding</keyword>
<dbReference type="KEGG" id="pti:PHATRDRAFT_25218"/>
<evidence type="ECO:0000256" key="4">
    <source>
        <dbReference type="ARBA" id="ARBA00022741"/>
    </source>
</evidence>
<gene>
    <name evidence="11" type="ORF">PHATRDRAFT_25218</name>
</gene>
<evidence type="ECO:0000259" key="10">
    <source>
        <dbReference type="PROSITE" id="PS50893"/>
    </source>
</evidence>
<dbReference type="InterPro" id="IPR027417">
    <property type="entry name" value="P-loop_NTPase"/>
</dbReference>
<dbReference type="OrthoDB" id="190880at2759"/>
<dbReference type="PaxDb" id="2850-Phatr25218"/>
<evidence type="ECO:0000313" key="12">
    <source>
        <dbReference type="Proteomes" id="UP000000759"/>
    </source>
</evidence>
<dbReference type="GeneID" id="7197127"/>
<dbReference type="SMART" id="SM00382">
    <property type="entry name" value="AAA"/>
    <property type="match status" value="1"/>
</dbReference>
<dbReference type="HOGENOM" id="CLU_000604_57_6_1"/>
<dbReference type="Pfam" id="PF19055">
    <property type="entry name" value="ABC2_membrane_7"/>
    <property type="match status" value="1"/>
</dbReference>
<evidence type="ECO:0000256" key="5">
    <source>
        <dbReference type="ARBA" id="ARBA00022840"/>
    </source>
</evidence>
<evidence type="ECO:0000256" key="6">
    <source>
        <dbReference type="ARBA" id="ARBA00022989"/>
    </source>
</evidence>
<feature type="domain" description="ABC transporter" evidence="10">
    <location>
        <begin position="25"/>
        <end position="272"/>
    </location>
</feature>
<evidence type="ECO:0000256" key="9">
    <source>
        <dbReference type="SAM" id="Phobius"/>
    </source>
</evidence>
<organism evidence="11 12">
    <name type="scientific">Phaeodactylum tricornutum (strain CCAP 1055/1)</name>
    <dbReference type="NCBI Taxonomy" id="556484"/>
    <lineage>
        <taxon>Eukaryota</taxon>
        <taxon>Sar</taxon>
        <taxon>Stramenopiles</taxon>
        <taxon>Ochrophyta</taxon>
        <taxon>Bacillariophyta</taxon>
        <taxon>Bacillariophyceae</taxon>
        <taxon>Bacillariophycidae</taxon>
        <taxon>Naviculales</taxon>
        <taxon>Phaeodactylaceae</taxon>
        <taxon>Phaeodactylum</taxon>
    </lineage>
</organism>
<dbReference type="InterPro" id="IPR003439">
    <property type="entry name" value="ABC_transporter-like_ATP-bd"/>
</dbReference>
<dbReference type="GO" id="GO:0016020">
    <property type="term" value="C:membrane"/>
    <property type="evidence" value="ECO:0007669"/>
    <property type="project" value="UniProtKB-SubCell"/>
</dbReference>
<dbReference type="InterPro" id="IPR050352">
    <property type="entry name" value="ABCG_transporters"/>
</dbReference>
<evidence type="ECO:0000256" key="8">
    <source>
        <dbReference type="SAM" id="MobiDB-lite"/>
    </source>
</evidence>
<keyword evidence="6 9" id="KW-1133">Transmembrane helix</keyword>
<dbReference type="PANTHER" id="PTHR48041:SF139">
    <property type="entry name" value="PROTEIN SCARLET"/>
    <property type="match status" value="1"/>
</dbReference>
<evidence type="ECO:0000256" key="1">
    <source>
        <dbReference type="ARBA" id="ARBA00004141"/>
    </source>
</evidence>
<evidence type="ECO:0000256" key="7">
    <source>
        <dbReference type="ARBA" id="ARBA00023136"/>
    </source>
</evidence>
<dbReference type="Proteomes" id="UP000000759">
    <property type="component" value="Chromosome 2"/>
</dbReference>
<keyword evidence="12" id="KW-1185">Reference proteome</keyword>
<keyword evidence="5" id="KW-0067">ATP-binding</keyword>
<proteinExistence type="predicted"/>
<evidence type="ECO:0000256" key="3">
    <source>
        <dbReference type="ARBA" id="ARBA00022692"/>
    </source>
</evidence>
<protein>
    <recommendedName>
        <fullName evidence="10">ABC transporter domain-containing protein</fullName>
    </recommendedName>
</protein>
<dbReference type="InterPro" id="IPR043926">
    <property type="entry name" value="ABCG_dom"/>
</dbReference>
<reference evidence="11 12" key="1">
    <citation type="journal article" date="2008" name="Nature">
        <title>The Phaeodactylum genome reveals the evolutionary history of diatom genomes.</title>
        <authorList>
            <person name="Bowler C."/>
            <person name="Allen A.E."/>
            <person name="Badger J.H."/>
            <person name="Grimwood J."/>
            <person name="Jabbari K."/>
            <person name="Kuo A."/>
            <person name="Maheswari U."/>
            <person name="Martens C."/>
            <person name="Maumus F."/>
            <person name="Otillar R.P."/>
            <person name="Rayko E."/>
            <person name="Salamov A."/>
            <person name="Vandepoele K."/>
            <person name="Beszteri B."/>
            <person name="Gruber A."/>
            <person name="Heijde M."/>
            <person name="Katinka M."/>
            <person name="Mock T."/>
            <person name="Valentin K."/>
            <person name="Verret F."/>
            <person name="Berges J.A."/>
            <person name="Brownlee C."/>
            <person name="Cadoret J.P."/>
            <person name="Chiovitti A."/>
            <person name="Choi C.J."/>
            <person name="Coesel S."/>
            <person name="De Martino A."/>
            <person name="Detter J.C."/>
            <person name="Durkin C."/>
            <person name="Falciatore A."/>
            <person name="Fournet J."/>
            <person name="Haruta M."/>
            <person name="Huysman M.J."/>
            <person name="Jenkins B.D."/>
            <person name="Jiroutova K."/>
            <person name="Jorgensen R.E."/>
            <person name="Joubert Y."/>
            <person name="Kaplan A."/>
            <person name="Kroger N."/>
            <person name="Kroth P.G."/>
            <person name="La Roche J."/>
            <person name="Lindquist E."/>
            <person name="Lommer M."/>
            <person name="Martin-Jezequel V."/>
            <person name="Lopez P.J."/>
            <person name="Lucas S."/>
            <person name="Mangogna M."/>
            <person name="McGinnis K."/>
            <person name="Medlin L.K."/>
            <person name="Montsant A."/>
            <person name="Oudot-Le Secq M.P."/>
            <person name="Napoli C."/>
            <person name="Obornik M."/>
            <person name="Parker M.S."/>
            <person name="Petit J.L."/>
            <person name="Porcel B.M."/>
            <person name="Poulsen N."/>
            <person name="Robison M."/>
            <person name="Rychlewski L."/>
            <person name="Rynearson T.A."/>
            <person name="Schmutz J."/>
            <person name="Shapiro H."/>
            <person name="Siaut M."/>
            <person name="Stanley M."/>
            <person name="Sussman M.R."/>
            <person name="Taylor A.R."/>
            <person name="Vardi A."/>
            <person name="von Dassow P."/>
            <person name="Vyverman W."/>
            <person name="Willis A."/>
            <person name="Wyrwicz L.S."/>
            <person name="Rokhsar D.S."/>
            <person name="Weissenbach J."/>
            <person name="Armbrust E.V."/>
            <person name="Green B.R."/>
            <person name="Van de Peer Y."/>
            <person name="Grigoriev I.V."/>
        </authorList>
    </citation>
    <scope>NUCLEOTIDE SEQUENCE [LARGE SCALE GENOMIC DNA]</scope>
    <source>
        <strain evidence="11 12">CCAP 1055/1</strain>
    </source>
</reference>
<feature type="region of interest" description="Disordered" evidence="8">
    <location>
        <begin position="301"/>
        <end position="325"/>
    </location>
</feature>
<reference evidence="12" key="2">
    <citation type="submission" date="2008-08" db="EMBL/GenBank/DDBJ databases">
        <authorList>
            <consortium name="Diatom Consortium"/>
            <person name="Grigoriev I."/>
            <person name="Grimwood J."/>
            <person name="Kuo A."/>
            <person name="Otillar R.P."/>
            <person name="Salamov A."/>
            <person name="Detter J.C."/>
            <person name="Lindquist E."/>
            <person name="Shapiro H."/>
            <person name="Lucas S."/>
            <person name="Glavina del Rio T."/>
            <person name="Pitluck S."/>
            <person name="Rokhsar D."/>
            <person name="Bowler C."/>
        </authorList>
    </citation>
    <scope>GENOME REANNOTATION</scope>
    <source>
        <strain evidence="12">CCAP 1055/1</strain>
    </source>
</reference>
<dbReference type="RefSeq" id="XP_002177598.1">
    <property type="nucleotide sequence ID" value="XM_002177562.1"/>
</dbReference>
<comment type="subcellular location">
    <subcellularLocation>
        <location evidence="1">Membrane</location>
        <topology evidence="1">Multi-pass membrane protein</topology>
    </subcellularLocation>
</comment>
<keyword evidence="7 9" id="KW-0472">Membrane</keyword>
<dbReference type="InterPro" id="IPR013525">
    <property type="entry name" value="ABC2_TM"/>
</dbReference>
<keyword evidence="2" id="KW-0813">Transport</keyword>
<feature type="transmembrane region" description="Helical" evidence="9">
    <location>
        <begin position="467"/>
        <end position="487"/>
    </location>
</feature>
<feature type="transmembrane region" description="Helical" evidence="9">
    <location>
        <begin position="435"/>
        <end position="455"/>
    </location>
</feature>
<feature type="non-terminal residue" evidence="11">
    <location>
        <position position="545"/>
    </location>
</feature>
<dbReference type="GO" id="GO:0016887">
    <property type="term" value="F:ATP hydrolysis activity"/>
    <property type="evidence" value="ECO:0007669"/>
    <property type="project" value="InterPro"/>
</dbReference>
<dbReference type="Pfam" id="PF00005">
    <property type="entry name" value="ABC_tran"/>
    <property type="match status" value="1"/>
</dbReference>
<keyword evidence="3 9" id="KW-0812">Transmembrane</keyword>
<feature type="transmembrane region" description="Helical" evidence="9">
    <location>
        <begin position="496"/>
        <end position="514"/>
    </location>
</feature>
<feature type="transmembrane region" description="Helical" evidence="9">
    <location>
        <begin position="385"/>
        <end position="408"/>
    </location>
</feature>
<dbReference type="eggNOG" id="KOG0061">
    <property type="taxonomic scope" value="Eukaryota"/>
</dbReference>
<sequence length="545" mass="59905">MNDSSSSRTDPFAPRVGKPLLWRNVQMKATVNKKDSDGSKVILKDVWGSIPNGRVTAIMGPSGAGKTSLLNILAGRVQSSSKIEIEADIRLGDQRIDPSQQAVRRTMAFVAQEESLQVTSTPREAIRFSARMRLPVDRTDEEIDEMTNRMVKELGLEKAADTVIGGALLKGISGGERKRTAVGVELVVQPTLIFLDEPTTGLDSYSAIAVVQILKRVATSGSAVALTIHQPASEIVQLLDELILLRLGSVLYQGPVADIPRVFENAGLPLPSRYNPADWMLHVAQTITTDKLAEGLYPKDIREFPPLPPPSRSGSTGTGEGRGKKVSQLSQIAALTKRELINLYRFPDAIFMRWGGDTILALLISLIYKSVGETDRSVQSNIRSIFGALVFSQLMGLFGCAEPSLMYFPQDRPVFLREYATNHYSVTSYFLSRTFIESVLAFVQITAQSLLYVYVMELNIPFWEFVGINYVLSMAGTGVAVFIGSIVEDPRTATELLPLVLVPQLLFAGFFVSIDNIPSWLQWAQYLCALTYSIRLAVIGEFSSC</sequence>
<dbReference type="EMBL" id="CM000606">
    <property type="protein sequence ID" value="EEC50412.1"/>
    <property type="molecule type" value="Genomic_DNA"/>
</dbReference>
<dbReference type="GO" id="GO:0140359">
    <property type="term" value="F:ABC-type transporter activity"/>
    <property type="evidence" value="ECO:0007669"/>
    <property type="project" value="InterPro"/>
</dbReference>
<dbReference type="GO" id="GO:0005524">
    <property type="term" value="F:ATP binding"/>
    <property type="evidence" value="ECO:0007669"/>
    <property type="project" value="UniProtKB-KW"/>
</dbReference>
<evidence type="ECO:0000313" key="11">
    <source>
        <dbReference type="EMBL" id="EEC50412.1"/>
    </source>
</evidence>
<dbReference type="PROSITE" id="PS50893">
    <property type="entry name" value="ABC_TRANSPORTER_2"/>
    <property type="match status" value="1"/>
</dbReference>